<evidence type="ECO:0000256" key="3">
    <source>
        <dbReference type="RuleBase" id="RU000363"/>
    </source>
</evidence>
<dbReference type="PANTHER" id="PTHR42901:SF1">
    <property type="entry name" value="ALCOHOL DEHYDROGENASE"/>
    <property type="match status" value="1"/>
</dbReference>
<keyword evidence="2" id="KW-0560">Oxidoreductase</keyword>
<dbReference type="HOGENOM" id="CLU_010194_2_10_3"/>
<dbReference type="AlphaFoldDB" id="A2BVJ7"/>
<dbReference type="Pfam" id="PF00106">
    <property type="entry name" value="adh_short"/>
    <property type="match status" value="1"/>
</dbReference>
<dbReference type="SUPFAM" id="SSF51735">
    <property type="entry name" value="NAD(P)-binding Rossmann-fold domains"/>
    <property type="match status" value="1"/>
</dbReference>
<accession>A2BVJ7</accession>
<dbReference type="eggNOG" id="COG4221">
    <property type="taxonomic scope" value="Bacteria"/>
</dbReference>
<dbReference type="KEGG" id="pmc:P9515_05991"/>
<evidence type="ECO:0000313" key="4">
    <source>
        <dbReference type="EMBL" id="ABM71808.1"/>
    </source>
</evidence>
<name>A2BVJ7_PROM5</name>
<comment type="similarity">
    <text evidence="1 3">Belongs to the short-chain dehydrogenases/reductases (SDR) family.</text>
</comment>
<dbReference type="InterPro" id="IPR020904">
    <property type="entry name" value="Sc_DH/Rdtase_CS"/>
</dbReference>
<sequence>MNQVVLKKLRKNSLKKKNKLKLAFITGASKGIGRSTAITFANAGWDLILLSRDLEMMETLRDELSETKSRINLVKCDLSNSNEIESSVKESIKKYGCPSVLINNAGAAFNGNLIETSLQKWQEIIQINLTSIFQLCSLIVPKMRKNGGLIINVSSHASYNPFPQWGPYCVSKSALAMFTKCLREEERSNSIRACTITLGSVNTPLWDSESINSDFDRTAMLSSTKVSDTILYIAEQPESQLIEDLTLMPAGGAF</sequence>
<dbReference type="Gene3D" id="3.40.50.720">
    <property type="entry name" value="NAD(P)-binding Rossmann-like Domain"/>
    <property type="match status" value="1"/>
</dbReference>
<dbReference type="PRINTS" id="PR00081">
    <property type="entry name" value="GDHRDH"/>
</dbReference>
<dbReference type="PROSITE" id="PS00061">
    <property type="entry name" value="ADH_SHORT"/>
    <property type="match status" value="1"/>
</dbReference>
<dbReference type="NCBIfam" id="NF005672">
    <property type="entry name" value="PRK07454.1"/>
    <property type="match status" value="1"/>
</dbReference>
<evidence type="ECO:0000313" key="5">
    <source>
        <dbReference type="Proteomes" id="UP000001589"/>
    </source>
</evidence>
<dbReference type="GO" id="GO:0016491">
    <property type="term" value="F:oxidoreductase activity"/>
    <property type="evidence" value="ECO:0007669"/>
    <property type="project" value="UniProtKB-KW"/>
</dbReference>
<dbReference type="InterPro" id="IPR002347">
    <property type="entry name" value="SDR_fam"/>
</dbReference>
<organism evidence="4 5">
    <name type="scientific">Prochlorococcus marinus (strain MIT 9515)</name>
    <dbReference type="NCBI Taxonomy" id="167542"/>
    <lineage>
        <taxon>Bacteria</taxon>
        <taxon>Bacillati</taxon>
        <taxon>Cyanobacteriota</taxon>
        <taxon>Cyanophyceae</taxon>
        <taxon>Synechococcales</taxon>
        <taxon>Prochlorococcaceae</taxon>
        <taxon>Prochlorococcus</taxon>
    </lineage>
</organism>
<protein>
    <submittedName>
        <fullName evidence="4">Putative short-chain dehydrogenase</fullName>
    </submittedName>
</protein>
<evidence type="ECO:0000256" key="1">
    <source>
        <dbReference type="ARBA" id="ARBA00006484"/>
    </source>
</evidence>
<gene>
    <name evidence="4" type="ordered locus">P9515_05991</name>
</gene>
<dbReference type="PRINTS" id="PR00080">
    <property type="entry name" value="SDRFAMILY"/>
</dbReference>
<reference evidence="4 5" key="1">
    <citation type="journal article" date="2007" name="PLoS Genet.">
        <title>Patterns and implications of gene gain and loss in the evolution of Prochlorococcus.</title>
        <authorList>
            <person name="Kettler G.C."/>
            <person name="Martiny A.C."/>
            <person name="Huang K."/>
            <person name="Zucker J."/>
            <person name="Coleman M.L."/>
            <person name="Rodrigue S."/>
            <person name="Chen F."/>
            <person name="Lapidus A."/>
            <person name="Ferriera S."/>
            <person name="Johnson J."/>
            <person name="Steglich C."/>
            <person name="Church G.M."/>
            <person name="Richardson P."/>
            <person name="Chisholm S.W."/>
        </authorList>
    </citation>
    <scope>NUCLEOTIDE SEQUENCE [LARGE SCALE GENOMIC DNA]</scope>
    <source>
        <strain evidence="4 5">MIT 9515</strain>
    </source>
</reference>
<dbReference type="STRING" id="167542.P9515_05991"/>
<evidence type="ECO:0000256" key="2">
    <source>
        <dbReference type="ARBA" id="ARBA00023002"/>
    </source>
</evidence>
<proteinExistence type="inferred from homology"/>
<dbReference type="EMBL" id="CP000552">
    <property type="protein sequence ID" value="ABM71808.1"/>
    <property type="molecule type" value="Genomic_DNA"/>
</dbReference>
<dbReference type="InterPro" id="IPR036291">
    <property type="entry name" value="NAD(P)-bd_dom_sf"/>
</dbReference>
<dbReference type="Proteomes" id="UP000001589">
    <property type="component" value="Chromosome"/>
</dbReference>
<dbReference type="PANTHER" id="PTHR42901">
    <property type="entry name" value="ALCOHOL DEHYDROGENASE"/>
    <property type="match status" value="1"/>
</dbReference>
<dbReference type="CDD" id="cd05233">
    <property type="entry name" value="SDR_c"/>
    <property type="match status" value="1"/>
</dbReference>